<reference evidence="18 19" key="1">
    <citation type="submission" date="2013-11" db="EMBL/GenBank/DDBJ databases">
        <title>Draft genome of the bovine lungworm Dictyocaulus viviparus.</title>
        <authorList>
            <person name="Mitreva M."/>
        </authorList>
    </citation>
    <scope>NUCLEOTIDE SEQUENCE [LARGE SCALE GENOMIC DNA]</scope>
    <source>
        <strain evidence="18 19">HannoverDv2000</strain>
    </source>
</reference>
<feature type="disulfide bond" evidence="15">
    <location>
        <begin position="310"/>
        <end position="363"/>
    </location>
</feature>
<keyword evidence="4" id="KW-1003">Cell membrane</keyword>
<keyword evidence="15" id="KW-1015">Disulfide bond</keyword>
<protein>
    <submittedName>
        <fullName evidence="18">Ligand-gated ion channel</fullName>
    </submittedName>
</protein>
<dbReference type="GO" id="GO:0015276">
    <property type="term" value="F:ligand-gated monoatomic ion channel activity"/>
    <property type="evidence" value="ECO:0007669"/>
    <property type="project" value="InterPro"/>
</dbReference>
<dbReference type="Gene3D" id="1.10.287.70">
    <property type="match status" value="1"/>
</dbReference>
<evidence type="ECO:0000256" key="9">
    <source>
        <dbReference type="ARBA" id="ARBA00023170"/>
    </source>
</evidence>
<feature type="transmembrane region" description="Helical" evidence="16">
    <location>
        <begin position="27"/>
        <end position="50"/>
    </location>
</feature>
<evidence type="ECO:0000313" key="18">
    <source>
        <dbReference type="EMBL" id="KJH51542.1"/>
    </source>
</evidence>
<proteinExistence type="inferred from homology"/>
<evidence type="ECO:0000256" key="15">
    <source>
        <dbReference type="PIRSR" id="PIRSR601508-3"/>
    </source>
</evidence>
<organism evidence="18 19">
    <name type="scientific">Dictyocaulus viviparus</name>
    <name type="common">Bovine lungworm</name>
    <dbReference type="NCBI Taxonomy" id="29172"/>
    <lineage>
        <taxon>Eukaryota</taxon>
        <taxon>Metazoa</taxon>
        <taxon>Ecdysozoa</taxon>
        <taxon>Nematoda</taxon>
        <taxon>Chromadorea</taxon>
        <taxon>Rhabditida</taxon>
        <taxon>Rhabditina</taxon>
        <taxon>Rhabditomorpha</taxon>
        <taxon>Strongyloidea</taxon>
        <taxon>Metastrongylidae</taxon>
        <taxon>Dictyocaulus</taxon>
    </lineage>
</organism>
<evidence type="ECO:0000256" key="2">
    <source>
        <dbReference type="ARBA" id="ARBA00008685"/>
    </source>
</evidence>
<keyword evidence="10" id="KW-0325">Glycoprotein</keyword>
<evidence type="ECO:0000256" key="12">
    <source>
        <dbReference type="ARBA" id="ARBA00023303"/>
    </source>
</evidence>
<gene>
    <name evidence="18" type="ORF">DICVIV_02279</name>
</gene>
<evidence type="ECO:0000313" key="19">
    <source>
        <dbReference type="Proteomes" id="UP000053766"/>
    </source>
</evidence>
<keyword evidence="9" id="KW-0675">Receptor</keyword>
<dbReference type="EMBL" id="KN716181">
    <property type="protein sequence ID" value="KJH51542.1"/>
    <property type="molecule type" value="Genomic_DNA"/>
</dbReference>
<keyword evidence="5 16" id="KW-0812">Transmembrane</keyword>
<name>A0A0D8Y5R6_DICVI</name>
<evidence type="ECO:0000256" key="11">
    <source>
        <dbReference type="ARBA" id="ARBA00023286"/>
    </source>
</evidence>
<keyword evidence="8 16" id="KW-0472">Membrane</keyword>
<feature type="binding site" evidence="13">
    <location>
        <position position="253"/>
    </location>
    <ligand>
        <name>L-glutamate</name>
        <dbReference type="ChEBI" id="CHEBI:29985"/>
    </ligand>
</feature>
<dbReference type="Gene3D" id="3.40.190.10">
    <property type="entry name" value="Periplasmic binding protein-like II"/>
    <property type="match status" value="1"/>
</dbReference>
<dbReference type="PRINTS" id="PR00177">
    <property type="entry name" value="NMDARECEPTOR"/>
</dbReference>
<evidence type="ECO:0000256" key="5">
    <source>
        <dbReference type="ARBA" id="ARBA00022692"/>
    </source>
</evidence>
<evidence type="ECO:0000256" key="13">
    <source>
        <dbReference type="PIRSR" id="PIRSR601508-1"/>
    </source>
</evidence>
<comment type="similarity">
    <text evidence="2">Belongs to the glutamate-gated ion channel (TC 1.A.10.1) family.</text>
</comment>
<keyword evidence="12" id="KW-0407">Ion channel</keyword>
<feature type="site" description="Interaction with the cone snail toxin Con-ikot-ikot" evidence="14">
    <location>
        <position position="258"/>
    </location>
</feature>
<dbReference type="InterPro" id="IPR015683">
    <property type="entry name" value="Ionotropic_Glu_rcpt"/>
</dbReference>
<evidence type="ECO:0000256" key="14">
    <source>
        <dbReference type="PIRSR" id="PIRSR601508-2"/>
    </source>
</evidence>
<dbReference type="SUPFAM" id="SSF53850">
    <property type="entry name" value="Periplasmic binding protein-like II"/>
    <property type="match status" value="1"/>
</dbReference>
<keyword evidence="7" id="KW-0406">Ion transport</keyword>
<evidence type="ECO:0000256" key="7">
    <source>
        <dbReference type="ARBA" id="ARBA00023065"/>
    </source>
</evidence>
<dbReference type="Pfam" id="PF00060">
    <property type="entry name" value="Lig_chan"/>
    <property type="match status" value="2"/>
</dbReference>
<dbReference type="Proteomes" id="UP000053766">
    <property type="component" value="Unassembled WGS sequence"/>
</dbReference>
<evidence type="ECO:0000259" key="17">
    <source>
        <dbReference type="SMART" id="SM00079"/>
    </source>
</evidence>
<dbReference type="AlphaFoldDB" id="A0A0D8Y5R6"/>
<dbReference type="PANTHER" id="PTHR18966">
    <property type="entry name" value="IONOTROPIC GLUTAMATE RECEPTOR"/>
    <property type="match status" value="1"/>
</dbReference>
<keyword evidence="3" id="KW-0813">Transport</keyword>
<evidence type="ECO:0000256" key="10">
    <source>
        <dbReference type="ARBA" id="ARBA00023180"/>
    </source>
</evidence>
<dbReference type="SMART" id="SM00079">
    <property type="entry name" value="PBPe"/>
    <property type="match status" value="1"/>
</dbReference>
<dbReference type="GO" id="GO:0005886">
    <property type="term" value="C:plasma membrane"/>
    <property type="evidence" value="ECO:0007669"/>
    <property type="project" value="UniProtKB-SubCell"/>
</dbReference>
<evidence type="ECO:0000256" key="4">
    <source>
        <dbReference type="ARBA" id="ARBA00022475"/>
    </source>
</evidence>
<evidence type="ECO:0000256" key="6">
    <source>
        <dbReference type="ARBA" id="ARBA00022989"/>
    </source>
</evidence>
<feature type="site" description="Crucial to convey clamshell closure to channel opening" evidence="14">
    <location>
        <position position="225"/>
    </location>
</feature>
<dbReference type="GO" id="GO:0038023">
    <property type="term" value="F:signaling receptor activity"/>
    <property type="evidence" value="ECO:0007669"/>
    <property type="project" value="InterPro"/>
</dbReference>
<keyword evidence="11" id="KW-1071">Ligand-gated ion channel</keyword>
<feature type="transmembrane region" description="Helical" evidence="16">
    <location>
        <begin position="62"/>
        <end position="85"/>
    </location>
</feature>
<feature type="transmembrane region" description="Helical" evidence="16">
    <location>
        <begin position="194"/>
        <end position="217"/>
    </location>
</feature>
<feature type="transmembrane region" description="Helical" evidence="16">
    <location>
        <begin position="381"/>
        <end position="406"/>
    </location>
</feature>
<keyword evidence="19" id="KW-1185">Reference proteome</keyword>
<reference evidence="19" key="2">
    <citation type="journal article" date="2016" name="Sci. Rep.">
        <title>Dictyocaulus viviparus genome, variome and transcriptome elucidate lungworm biology and support future intervention.</title>
        <authorList>
            <person name="McNulty S.N."/>
            <person name="Strube C."/>
            <person name="Rosa B.A."/>
            <person name="Martin J.C."/>
            <person name="Tyagi R."/>
            <person name="Choi Y.J."/>
            <person name="Wang Q."/>
            <person name="Hallsworth Pepin K."/>
            <person name="Zhang X."/>
            <person name="Ozersky P."/>
            <person name="Wilson R.K."/>
            <person name="Sternberg P.W."/>
            <person name="Gasser R.B."/>
            <person name="Mitreva M."/>
        </authorList>
    </citation>
    <scope>NUCLEOTIDE SEQUENCE [LARGE SCALE GENOMIC DNA]</scope>
    <source>
        <strain evidence="19">HannoverDv2000</strain>
    </source>
</reference>
<dbReference type="InterPro" id="IPR001508">
    <property type="entry name" value="Iono_Glu_rcpt_met"/>
</dbReference>
<feature type="domain" description="Ionotropic glutamate receptor C-terminal" evidence="17">
    <location>
        <begin position="118"/>
        <end position="361"/>
    </location>
</feature>
<evidence type="ECO:0000256" key="3">
    <source>
        <dbReference type="ARBA" id="ARBA00022448"/>
    </source>
</evidence>
<comment type="subcellular location">
    <subcellularLocation>
        <location evidence="1">Cell membrane</location>
        <topology evidence="1">Multi-pass membrane protein</topology>
    </subcellularLocation>
</comment>
<dbReference type="InterPro" id="IPR001320">
    <property type="entry name" value="Iontro_rcpt_C"/>
</dbReference>
<evidence type="ECO:0000256" key="1">
    <source>
        <dbReference type="ARBA" id="ARBA00004651"/>
    </source>
</evidence>
<keyword evidence="6 16" id="KW-1133">Transmembrane helix</keyword>
<accession>A0A0D8Y5R6</accession>
<evidence type="ECO:0000256" key="8">
    <source>
        <dbReference type="ARBA" id="ARBA00023136"/>
    </source>
</evidence>
<feature type="binding site" evidence="13">
    <location>
        <position position="296"/>
    </location>
    <ligand>
        <name>L-glutamate</name>
        <dbReference type="ChEBI" id="CHEBI:29985"/>
    </ligand>
</feature>
<evidence type="ECO:0000256" key="16">
    <source>
        <dbReference type="SAM" id="Phobius"/>
    </source>
</evidence>
<feature type="transmembrane region" description="Helical" evidence="16">
    <location>
        <begin position="121"/>
        <end position="142"/>
    </location>
</feature>
<dbReference type="STRING" id="29172.A0A0D8Y5R6"/>
<dbReference type="FunFam" id="3.40.190.10:FF:000155">
    <property type="entry name" value="Glutamate receptor ionotropic, NMDA 2B"/>
    <property type="match status" value="1"/>
</dbReference>
<dbReference type="OrthoDB" id="5984008at2759"/>
<sequence>MCVTSLKLNSERARDIDISLPFLETGIAIIVKFRSGVLSPTAFLVLLIVSDIPRSKVSRFMALVWAAFGLTFLAVYTANLAVFMITRVQFYDLNGIHDPLVGNYYHFIRSHYRDCSEPFEYSTWVVILLVLIQGAAFAIFIFEWISQYSYNTNAIVPPDHKFSLCRSYWLVWATLFSASVSTDIPRSKVSRFMALVWAAFGLTFLAVYTANLAVFMITRVQFYDLNGIHDPLLTDPDTHHPPFRYGTVDGGNTHETMRRNWKKMHEYVKNNNFFRNNVSRGVEAVRKEELDAFIYDAVVLDYWAGKDANCELMLVGKWASMTGYGIGLPKNSPYTAIVNQYMLQYQQNGDLERLANFWLTGACSRNTHGQTQSAPLGVENFLSAFFLLGGGIIFSVTILGCEFLFVRHIRRPLQHLDPNGYCSTITMAMDKVLKISEIGHRVQKWRTKSGVRKTFTDTK</sequence>